<proteinExistence type="predicted"/>
<reference evidence="1 2" key="1">
    <citation type="submission" date="2016-05" db="EMBL/GenBank/DDBJ databases">
        <title>Nuclear genome of Blastocystis sp. subtype 1 NandII.</title>
        <authorList>
            <person name="Gentekaki E."/>
            <person name="Curtis B."/>
            <person name="Stairs C."/>
            <person name="Eme L."/>
            <person name="Herman E."/>
            <person name="Klimes V."/>
            <person name="Arias M.C."/>
            <person name="Elias M."/>
            <person name="Hilliou F."/>
            <person name="Klute M."/>
            <person name="Malik S.-B."/>
            <person name="Pightling A."/>
            <person name="Rachubinski R."/>
            <person name="Salas D."/>
            <person name="Schlacht A."/>
            <person name="Suga H."/>
            <person name="Archibald J."/>
            <person name="Ball S.G."/>
            <person name="Clark G."/>
            <person name="Dacks J."/>
            <person name="Van Der Giezen M."/>
            <person name="Tsaousis A."/>
            <person name="Roger A."/>
        </authorList>
    </citation>
    <scope>NUCLEOTIDE SEQUENCE [LARGE SCALE GENOMIC DNA]</scope>
    <source>
        <strain evidence="2">ATCC 50177 / NandII</strain>
    </source>
</reference>
<keyword evidence="2" id="KW-1185">Reference proteome</keyword>
<protein>
    <submittedName>
        <fullName evidence="1">Uncharacterized protein</fullName>
    </submittedName>
</protein>
<dbReference type="EMBL" id="LXWW01000016">
    <property type="protein sequence ID" value="OAO17835.1"/>
    <property type="molecule type" value="Genomic_DNA"/>
</dbReference>
<accession>A0A196SL99</accession>
<gene>
    <name evidence="1" type="ORF">AV274_0438</name>
</gene>
<evidence type="ECO:0000313" key="1">
    <source>
        <dbReference type="EMBL" id="OAO17835.1"/>
    </source>
</evidence>
<dbReference type="AlphaFoldDB" id="A0A196SL99"/>
<evidence type="ECO:0000313" key="2">
    <source>
        <dbReference type="Proteomes" id="UP000078348"/>
    </source>
</evidence>
<dbReference type="Proteomes" id="UP000078348">
    <property type="component" value="Unassembled WGS sequence"/>
</dbReference>
<name>A0A196SL99_BLAHN</name>
<organism evidence="1 2">
    <name type="scientific">Blastocystis sp. subtype 1 (strain ATCC 50177 / NandII)</name>
    <dbReference type="NCBI Taxonomy" id="478820"/>
    <lineage>
        <taxon>Eukaryota</taxon>
        <taxon>Sar</taxon>
        <taxon>Stramenopiles</taxon>
        <taxon>Bigyra</taxon>
        <taxon>Opalozoa</taxon>
        <taxon>Opalinata</taxon>
        <taxon>Blastocystidae</taxon>
        <taxon>Blastocystis</taxon>
    </lineage>
</organism>
<comment type="caution">
    <text evidence="1">The sequence shown here is derived from an EMBL/GenBank/DDBJ whole genome shotgun (WGS) entry which is preliminary data.</text>
</comment>
<sequence>MIPRMDYDVEYLGNKMSSLLHLRDFYLPSISLQIGNISLPIFGQCLSIKSHVDVNATELIQCVTMDGRCTLLDSMYDQYVKIMQDYNASCLAIQSQYQAVKQSVANYQLAVAGVLAEVQYLYYRIEQVSDLLKHIGVDLGELPSLALPSLSLPPLAIDWQMPPPEDIYAKLAVHLSAVSAHLASVANASQARAQHAIEAIASVASSFDGWFEDYQPPTINTTRLLLQFEANQAEFTAAVWETVTNTSASIATL</sequence>